<feature type="compositionally biased region" description="Polar residues" evidence="1">
    <location>
        <begin position="228"/>
        <end position="238"/>
    </location>
</feature>
<feature type="region of interest" description="Disordered" evidence="1">
    <location>
        <begin position="218"/>
        <end position="244"/>
    </location>
</feature>
<proteinExistence type="predicted"/>
<accession>A0A078A8Y2</accession>
<name>A0A078A8Y2_STYLE</name>
<evidence type="ECO:0000313" key="3">
    <source>
        <dbReference type="Proteomes" id="UP000039865"/>
    </source>
</evidence>
<organism evidence="2 3">
    <name type="scientific">Stylonychia lemnae</name>
    <name type="common">Ciliate</name>
    <dbReference type="NCBI Taxonomy" id="5949"/>
    <lineage>
        <taxon>Eukaryota</taxon>
        <taxon>Sar</taxon>
        <taxon>Alveolata</taxon>
        <taxon>Ciliophora</taxon>
        <taxon>Intramacronucleata</taxon>
        <taxon>Spirotrichea</taxon>
        <taxon>Stichotrichia</taxon>
        <taxon>Sporadotrichida</taxon>
        <taxon>Oxytrichidae</taxon>
        <taxon>Stylonychinae</taxon>
        <taxon>Stylonychia</taxon>
    </lineage>
</organism>
<dbReference type="AlphaFoldDB" id="A0A078A8Y2"/>
<gene>
    <name evidence="2" type="primary">Contig18175.g19320</name>
    <name evidence="2" type="ORF">STYLEM_6976</name>
</gene>
<protein>
    <recommendedName>
        <fullName evidence="4">Myb-like domain-containing protein</fullName>
    </recommendedName>
</protein>
<dbReference type="Proteomes" id="UP000039865">
    <property type="component" value="Unassembled WGS sequence"/>
</dbReference>
<evidence type="ECO:0000313" key="2">
    <source>
        <dbReference type="EMBL" id="CDW78007.1"/>
    </source>
</evidence>
<feature type="compositionally biased region" description="Polar residues" evidence="1">
    <location>
        <begin position="14"/>
        <end position="23"/>
    </location>
</feature>
<dbReference type="InParanoid" id="A0A078A8Y2"/>
<feature type="compositionally biased region" description="Basic and acidic residues" evidence="1">
    <location>
        <begin position="25"/>
        <end position="40"/>
    </location>
</feature>
<evidence type="ECO:0000256" key="1">
    <source>
        <dbReference type="SAM" id="MobiDB-lite"/>
    </source>
</evidence>
<dbReference type="OrthoDB" id="321051at2759"/>
<dbReference type="EMBL" id="CCKQ01006688">
    <property type="protein sequence ID" value="CDW78007.1"/>
    <property type="molecule type" value="Genomic_DNA"/>
</dbReference>
<keyword evidence="3" id="KW-1185">Reference proteome</keyword>
<feature type="region of interest" description="Disordered" evidence="1">
    <location>
        <begin position="1"/>
        <end position="40"/>
    </location>
</feature>
<evidence type="ECO:0008006" key="4">
    <source>
        <dbReference type="Google" id="ProtNLM"/>
    </source>
</evidence>
<sequence>MKPRQHLQQDPDRTQSNSFISHSNHQRDTSNHQILDDDSPRYNNFFHHKQSFQSNQEDEFGYDDYDRPYKSYYNYQDNSKRYSKLKFNLNNILGNLAAIDCFATIYGQNLYQKTYQDSLKVNQLVEDVFLDERPLNIDKLFKPEEQYQNGFHTMRNQQQTHQRKPQVTQEEMMQAQCFEDSLLMLSPDYNQQFEQNEGLHKLFEDPEEKMLKIKNSIAQSRNRKRQRLNSGVSNQSKIRNSREYQPKYLSNQTVENNCDLLKQFTQDVHSKNIQFEDIQALLQNPNLNAIVIQAVEDAKQDIRMEEPTRLLTRFAFNLTKNILEQINHESHKASPTLSSQDKRLGTITSLSDQMSISQSVFGTNISNNISQQSKKKYKNWTAEEEQRLMELVMRKNKDIHELSDADWSELALIFNITIQQVFTKTKKLMKEEEKREQFEPEKLDSKISRRQMITKALTDLPDQRGTKKEIFTRIERIYDINLAKNQSTYKTLEQFLSKYFSKTPQEYQLNPSADFSRFSVGANPGMKQMLISCLLKMMDRKGDIKQIKIKMIQLFGDKIRSEFVDRAGANCNLQEWEKTMLKTFSRYKDIFCKTKAVFSLNSSER</sequence>
<reference evidence="2 3" key="1">
    <citation type="submission" date="2014-06" db="EMBL/GenBank/DDBJ databases">
        <authorList>
            <person name="Swart Estienne"/>
        </authorList>
    </citation>
    <scope>NUCLEOTIDE SEQUENCE [LARGE SCALE GENOMIC DNA]</scope>
    <source>
        <strain evidence="2 3">130c</strain>
    </source>
</reference>